<dbReference type="GO" id="GO:0046872">
    <property type="term" value="F:metal ion binding"/>
    <property type="evidence" value="ECO:0007669"/>
    <property type="project" value="UniProtKB-KW"/>
</dbReference>
<sequence>MLNDIFYGAAMYPELWDKEIVKTDIQEMKKIGMNTARIGEFAWSTLEPQKDQFDFTILKETLDELKKHDMYAILCTPTMTPPMWLTDHEPNMMHQTAEGLSYIHGARQHVCTNNPYFRERAHIYAEALADFMKEYDHIVAVQLDNEFKAHVGPCYCDNCQKEWHIWLEREYGNIQTLNEKWTTKIWSQEYQRFDQVVLPKQTAFLHNVSLEEAYNRFTHDKINEFAKDQADAIRQIVALPITHNSSFAFDLDNVGLFESLDFVSFDTYVDTPTAFAMNSAYWPNMKKGVADHILMETSTSYPGYIKEYRKIHPKGFVEAESFITYASQGKGFLFWPFRQQKAGIEQTHGSVVSSWGEPTIGYQASQAIGDYLAKTKDLLLTSKPIQP</sequence>
<dbReference type="Proteomes" id="UP000886856">
    <property type="component" value="Unassembled WGS sequence"/>
</dbReference>
<dbReference type="Pfam" id="PF02449">
    <property type="entry name" value="Glyco_hydro_42"/>
    <property type="match status" value="1"/>
</dbReference>
<keyword evidence="2 6" id="KW-0378">Hydrolase</keyword>
<dbReference type="AlphaFoldDB" id="A0A9D2I110"/>
<reference evidence="6" key="1">
    <citation type="journal article" date="2021" name="PeerJ">
        <title>Extensive microbial diversity within the chicken gut microbiome revealed by metagenomics and culture.</title>
        <authorList>
            <person name="Gilroy R."/>
            <person name="Ravi A."/>
            <person name="Getino M."/>
            <person name="Pursley I."/>
            <person name="Horton D.L."/>
            <person name="Alikhan N.F."/>
            <person name="Baker D."/>
            <person name="Gharbi K."/>
            <person name="Hall N."/>
            <person name="Watson M."/>
            <person name="Adriaenssens E.M."/>
            <person name="Foster-Nyarko E."/>
            <person name="Jarju S."/>
            <person name="Secka A."/>
            <person name="Antonio M."/>
            <person name="Oren A."/>
            <person name="Chaudhuri R.R."/>
            <person name="La Ragione R."/>
            <person name="Hildebrand F."/>
            <person name="Pallen M.J."/>
        </authorList>
    </citation>
    <scope>NUCLEOTIDE SEQUENCE</scope>
    <source>
        <strain evidence="6">CHK171-505</strain>
    </source>
</reference>
<dbReference type="InterPro" id="IPR017853">
    <property type="entry name" value="GH"/>
</dbReference>
<dbReference type="SUPFAM" id="SSF51445">
    <property type="entry name" value="(Trans)glycosidases"/>
    <property type="match status" value="1"/>
</dbReference>
<gene>
    <name evidence="6" type="ORF">H9948_03540</name>
</gene>
<accession>A0A9D2I110</accession>
<proteinExistence type="predicted"/>
<evidence type="ECO:0000256" key="1">
    <source>
        <dbReference type="ARBA" id="ARBA00022723"/>
    </source>
</evidence>
<protein>
    <submittedName>
        <fullName evidence="6">Beta-galactosidase</fullName>
        <ecNumber evidence="6">3.2.1.23</ecNumber>
    </submittedName>
</protein>
<dbReference type="EC" id="3.2.1.23" evidence="6"/>
<dbReference type="GO" id="GO:0004565">
    <property type="term" value="F:beta-galactosidase activity"/>
    <property type="evidence" value="ECO:0007669"/>
    <property type="project" value="UniProtKB-EC"/>
</dbReference>
<name>A0A9D2I110_9LACT</name>
<evidence type="ECO:0000256" key="2">
    <source>
        <dbReference type="ARBA" id="ARBA00022801"/>
    </source>
</evidence>
<evidence type="ECO:0000259" key="5">
    <source>
        <dbReference type="Pfam" id="PF02449"/>
    </source>
</evidence>
<evidence type="ECO:0000256" key="4">
    <source>
        <dbReference type="ARBA" id="ARBA00023295"/>
    </source>
</evidence>
<organism evidence="6 7">
    <name type="scientific">Candidatus Jeotgalibaca merdavium</name>
    <dbReference type="NCBI Taxonomy" id="2838627"/>
    <lineage>
        <taxon>Bacteria</taxon>
        <taxon>Bacillati</taxon>
        <taxon>Bacillota</taxon>
        <taxon>Bacilli</taxon>
        <taxon>Lactobacillales</taxon>
        <taxon>Carnobacteriaceae</taxon>
        <taxon>Jeotgalibaca</taxon>
    </lineage>
</organism>
<dbReference type="Gene3D" id="3.20.20.80">
    <property type="entry name" value="Glycosidases"/>
    <property type="match status" value="1"/>
</dbReference>
<evidence type="ECO:0000313" key="7">
    <source>
        <dbReference type="Proteomes" id="UP000886856"/>
    </source>
</evidence>
<dbReference type="GO" id="GO:0009341">
    <property type="term" value="C:beta-galactosidase complex"/>
    <property type="evidence" value="ECO:0007669"/>
    <property type="project" value="InterPro"/>
</dbReference>
<dbReference type="EMBL" id="DWYW01000073">
    <property type="protein sequence ID" value="HJA89844.1"/>
    <property type="molecule type" value="Genomic_DNA"/>
</dbReference>
<reference evidence="6" key="2">
    <citation type="submission" date="2021-04" db="EMBL/GenBank/DDBJ databases">
        <authorList>
            <person name="Gilroy R."/>
        </authorList>
    </citation>
    <scope>NUCLEOTIDE SEQUENCE</scope>
    <source>
        <strain evidence="6">CHK171-505</strain>
    </source>
</reference>
<dbReference type="InterPro" id="IPR013529">
    <property type="entry name" value="Glyco_hydro_42_N"/>
</dbReference>
<keyword evidence="1" id="KW-0479">Metal-binding</keyword>
<dbReference type="GO" id="GO:0005975">
    <property type="term" value="P:carbohydrate metabolic process"/>
    <property type="evidence" value="ECO:0007669"/>
    <property type="project" value="InterPro"/>
</dbReference>
<feature type="domain" description="Glycoside hydrolase family 42 N-terminal" evidence="5">
    <location>
        <begin position="12"/>
        <end position="373"/>
    </location>
</feature>
<dbReference type="PANTHER" id="PTHR36447">
    <property type="entry name" value="BETA-GALACTOSIDASE GANA"/>
    <property type="match status" value="1"/>
</dbReference>
<keyword evidence="4 6" id="KW-0326">Glycosidase</keyword>
<keyword evidence="3" id="KW-0862">Zinc</keyword>
<dbReference type="InterPro" id="IPR003476">
    <property type="entry name" value="Glyco_hydro_42"/>
</dbReference>
<comment type="caution">
    <text evidence="6">The sequence shown here is derived from an EMBL/GenBank/DDBJ whole genome shotgun (WGS) entry which is preliminary data.</text>
</comment>
<dbReference type="PANTHER" id="PTHR36447:SF2">
    <property type="entry name" value="BETA-GALACTOSIDASE YESZ"/>
    <property type="match status" value="1"/>
</dbReference>
<evidence type="ECO:0000256" key="3">
    <source>
        <dbReference type="ARBA" id="ARBA00022833"/>
    </source>
</evidence>
<evidence type="ECO:0000313" key="6">
    <source>
        <dbReference type="EMBL" id="HJA89844.1"/>
    </source>
</evidence>